<dbReference type="InterPro" id="IPR057589">
    <property type="entry name" value="GT_PLOD"/>
</dbReference>
<comment type="caution">
    <text evidence="2">The sequence shown here is derived from an EMBL/GenBank/DDBJ whole genome shotgun (WGS) entry which is preliminary data.</text>
</comment>
<protein>
    <submittedName>
        <fullName evidence="2">Procollagen-lysine,2-oxoglutarate 5-dioxygenase 3</fullName>
    </submittedName>
</protein>
<dbReference type="OrthoDB" id="443080at2759"/>
<dbReference type="GO" id="GO:0051213">
    <property type="term" value="F:dioxygenase activity"/>
    <property type="evidence" value="ECO:0007669"/>
    <property type="project" value="UniProtKB-KW"/>
</dbReference>
<dbReference type="OMA" id="KMAPKME"/>
<dbReference type="EMBL" id="LSRX01001374">
    <property type="protein sequence ID" value="OLP80504.1"/>
    <property type="molecule type" value="Genomic_DNA"/>
</dbReference>
<dbReference type="Pfam" id="PF25342">
    <property type="entry name" value="GT_PLOD"/>
    <property type="match status" value="1"/>
</dbReference>
<sequence length="401" mass="44620">MGSLRCPPLARSLSPRLLPSERRIAGRPCRPPSFSGQLPTWSTATFLGALSCAKDRRLRSLGTSLHCHWRRSISQRASPAAPATPVPSRSPVHILSACNAYRQETIILERSAAVHGYSFRAVGLGEPFTGVGMKLILYDKALTEMVGRQIPPNEPVLLLDAWDTIILGPAEEFAEKLLASNILSNGVVLCGADRICAPDYKMAPKMERHFPDIQTPWKYPNSGCMVGTAAAMRAFIHGLVHGTDGGSYTDQDDDQLRVQQFLLGWQEQGIRYPFQLDADCFIFQNMGEPECGWDFEKADPSGPRIRNLTTGHQPLVAHGCGGHGRWFLADIYRDLDLLEFLKISPDDLTGIPYAGLVPPGDEMKEEYWVDQPPWEFPFQAFEVIRGVALREEHEAQNRLLE</sequence>
<keyword evidence="2" id="KW-0223">Dioxygenase</keyword>
<dbReference type="AlphaFoldDB" id="A0A1Q9CC48"/>
<organism evidence="2 3">
    <name type="scientific">Symbiodinium microadriaticum</name>
    <name type="common">Dinoflagellate</name>
    <name type="synonym">Zooxanthella microadriatica</name>
    <dbReference type="NCBI Taxonomy" id="2951"/>
    <lineage>
        <taxon>Eukaryota</taxon>
        <taxon>Sar</taxon>
        <taxon>Alveolata</taxon>
        <taxon>Dinophyceae</taxon>
        <taxon>Suessiales</taxon>
        <taxon>Symbiodiniaceae</taxon>
        <taxon>Symbiodinium</taxon>
    </lineage>
</organism>
<reference evidence="2 3" key="1">
    <citation type="submission" date="2016-02" db="EMBL/GenBank/DDBJ databases">
        <title>Genome analysis of coral dinoflagellate symbionts highlights evolutionary adaptations to a symbiotic lifestyle.</title>
        <authorList>
            <person name="Aranda M."/>
            <person name="Li Y."/>
            <person name="Liew Y.J."/>
            <person name="Baumgarten S."/>
            <person name="Simakov O."/>
            <person name="Wilson M."/>
            <person name="Piel J."/>
            <person name="Ashoor H."/>
            <person name="Bougouffa S."/>
            <person name="Bajic V.B."/>
            <person name="Ryu T."/>
            <person name="Ravasi T."/>
            <person name="Bayer T."/>
            <person name="Micklem G."/>
            <person name="Kim H."/>
            <person name="Bhak J."/>
            <person name="Lajeunesse T.C."/>
            <person name="Voolstra C.R."/>
        </authorList>
    </citation>
    <scope>NUCLEOTIDE SEQUENCE [LARGE SCALE GENOMIC DNA]</scope>
    <source>
        <strain evidence="2 3">CCMP2467</strain>
    </source>
</reference>
<feature type="domain" description="PLOD1-3-like GT" evidence="1">
    <location>
        <begin position="108"/>
        <end position="321"/>
    </location>
</feature>
<dbReference type="Proteomes" id="UP000186817">
    <property type="component" value="Unassembled WGS sequence"/>
</dbReference>
<proteinExistence type="predicted"/>
<keyword evidence="2" id="KW-0560">Oxidoreductase</keyword>
<dbReference type="CDD" id="cd22997">
    <property type="entry name" value="GT_LH"/>
    <property type="match status" value="1"/>
</dbReference>
<keyword evidence="3" id="KW-1185">Reference proteome</keyword>
<gene>
    <name evidence="2" type="primary">PLOD3</name>
    <name evidence="2" type="ORF">AK812_SmicGene39070</name>
</gene>
<evidence type="ECO:0000313" key="3">
    <source>
        <dbReference type="Proteomes" id="UP000186817"/>
    </source>
</evidence>
<accession>A0A1Q9CC48</accession>
<name>A0A1Q9CC48_SYMMI</name>
<evidence type="ECO:0000313" key="2">
    <source>
        <dbReference type="EMBL" id="OLP80504.1"/>
    </source>
</evidence>
<evidence type="ECO:0000259" key="1">
    <source>
        <dbReference type="Pfam" id="PF25342"/>
    </source>
</evidence>